<evidence type="ECO:0000256" key="6">
    <source>
        <dbReference type="ARBA" id="ARBA00023157"/>
    </source>
</evidence>
<dbReference type="SUPFAM" id="SSF57424">
    <property type="entry name" value="LDL receptor-like module"/>
    <property type="match status" value="2"/>
</dbReference>
<dbReference type="InterPro" id="IPR002172">
    <property type="entry name" value="LDrepeatLR_classA_rpt"/>
</dbReference>
<evidence type="ECO:0000256" key="7">
    <source>
        <dbReference type="PROSITE-ProRule" id="PRU00124"/>
    </source>
</evidence>
<keyword evidence="9" id="KW-1185">Reference proteome</keyword>
<evidence type="ECO:0000256" key="3">
    <source>
        <dbReference type="ARBA" id="ARBA00022737"/>
    </source>
</evidence>
<organism evidence="8 9">
    <name type="scientific">Mesorhabditis spiculigera</name>
    <dbReference type="NCBI Taxonomy" id="96644"/>
    <lineage>
        <taxon>Eukaryota</taxon>
        <taxon>Metazoa</taxon>
        <taxon>Ecdysozoa</taxon>
        <taxon>Nematoda</taxon>
        <taxon>Chromadorea</taxon>
        <taxon>Rhabditida</taxon>
        <taxon>Rhabditina</taxon>
        <taxon>Rhabditomorpha</taxon>
        <taxon>Rhabditoidea</taxon>
        <taxon>Rhabditidae</taxon>
        <taxon>Mesorhabditinae</taxon>
        <taxon>Mesorhabditis</taxon>
    </lineage>
</organism>
<comment type="subcellular location">
    <subcellularLocation>
        <location evidence="1">Membrane</location>
        <topology evidence="1">Single-pass membrane protein</topology>
    </subcellularLocation>
</comment>
<dbReference type="GO" id="GO:0016192">
    <property type="term" value="P:vesicle-mediated transport"/>
    <property type="evidence" value="ECO:0007669"/>
    <property type="project" value="UniProtKB-ARBA"/>
</dbReference>
<keyword evidence="4" id="KW-1133">Transmembrane helix</keyword>
<keyword evidence="3" id="KW-0677">Repeat</keyword>
<evidence type="ECO:0000256" key="1">
    <source>
        <dbReference type="ARBA" id="ARBA00004167"/>
    </source>
</evidence>
<dbReference type="GO" id="GO:0005886">
    <property type="term" value="C:plasma membrane"/>
    <property type="evidence" value="ECO:0007669"/>
    <property type="project" value="TreeGrafter"/>
</dbReference>
<keyword evidence="6 7" id="KW-1015">Disulfide bond</keyword>
<sequence>MLRNIRGMICLTPEQICDGLHIARIGGMKRNFVVTHAKRRNSRDCPDGEDEQGCKDLDECRGSAMMCKAEGKCLPAHKICDGVNDCTDELHLLQCSGTGKNLCNDGTCITMDKLCDGTADCGEGYDEHGCPS</sequence>
<reference evidence="8" key="1">
    <citation type="submission" date="2023-06" db="EMBL/GenBank/DDBJ databases">
        <authorList>
            <person name="Delattre M."/>
        </authorList>
    </citation>
    <scope>NUCLEOTIDE SEQUENCE</scope>
    <source>
        <strain evidence="8">AF72</strain>
    </source>
</reference>
<feature type="non-terminal residue" evidence="8">
    <location>
        <position position="132"/>
    </location>
</feature>
<dbReference type="EMBL" id="CATQJA010002568">
    <property type="protein sequence ID" value="CAJ0571506.1"/>
    <property type="molecule type" value="Genomic_DNA"/>
</dbReference>
<accession>A0AA36CNF1</accession>
<dbReference type="Gene3D" id="4.10.400.10">
    <property type="entry name" value="Low-density Lipoprotein Receptor"/>
    <property type="match status" value="2"/>
</dbReference>
<comment type="caution">
    <text evidence="8">The sequence shown here is derived from an EMBL/GenBank/DDBJ whole genome shotgun (WGS) entry which is preliminary data.</text>
</comment>
<evidence type="ECO:0000256" key="5">
    <source>
        <dbReference type="ARBA" id="ARBA00023136"/>
    </source>
</evidence>
<protein>
    <submittedName>
        <fullName evidence="8">Uncharacterized protein</fullName>
    </submittedName>
</protein>
<feature type="disulfide bond" evidence="7">
    <location>
        <begin position="115"/>
        <end position="130"/>
    </location>
</feature>
<dbReference type="InterPro" id="IPR050685">
    <property type="entry name" value="LDLR"/>
</dbReference>
<dbReference type="AlphaFoldDB" id="A0AA36CNF1"/>
<gene>
    <name evidence="8" type="ORF">MSPICULIGERA_LOCUS9910</name>
</gene>
<comment type="caution">
    <text evidence="7">Lacks conserved residue(s) required for the propagation of feature annotation.</text>
</comment>
<dbReference type="PANTHER" id="PTHR24270:SF61">
    <property type="entry name" value="EGF-LIKE DOMAIN-CONTAINING PROTEIN"/>
    <property type="match status" value="1"/>
</dbReference>
<dbReference type="PRINTS" id="PR00261">
    <property type="entry name" value="LDLRECEPTOR"/>
</dbReference>
<dbReference type="SMART" id="SM00192">
    <property type="entry name" value="LDLa"/>
    <property type="match status" value="2"/>
</dbReference>
<keyword evidence="2" id="KW-0812">Transmembrane</keyword>
<evidence type="ECO:0000256" key="4">
    <source>
        <dbReference type="ARBA" id="ARBA00022989"/>
    </source>
</evidence>
<proteinExistence type="predicted"/>
<name>A0AA36CNF1_9BILA</name>
<keyword evidence="5" id="KW-0472">Membrane</keyword>
<feature type="disulfide bond" evidence="7">
    <location>
        <begin position="80"/>
        <end position="95"/>
    </location>
</feature>
<evidence type="ECO:0000313" key="8">
    <source>
        <dbReference type="EMBL" id="CAJ0571506.1"/>
    </source>
</evidence>
<evidence type="ECO:0000256" key="2">
    <source>
        <dbReference type="ARBA" id="ARBA00022692"/>
    </source>
</evidence>
<feature type="disulfide bond" evidence="7">
    <location>
        <begin position="103"/>
        <end position="121"/>
    </location>
</feature>
<dbReference type="Proteomes" id="UP001177023">
    <property type="component" value="Unassembled WGS sequence"/>
</dbReference>
<dbReference type="Pfam" id="PF00057">
    <property type="entry name" value="Ldl_recept_a"/>
    <property type="match status" value="1"/>
</dbReference>
<dbReference type="InterPro" id="IPR036055">
    <property type="entry name" value="LDL_receptor-like_sf"/>
</dbReference>
<dbReference type="CDD" id="cd00112">
    <property type="entry name" value="LDLa"/>
    <property type="match status" value="1"/>
</dbReference>
<evidence type="ECO:0000313" key="9">
    <source>
        <dbReference type="Proteomes" id="UP001177023"/>
    </source>
</evidence>
<dbReference type="PROSITE" id="PS50068">
    <property type="entry name" value="LDLRA_2"/>
    <property type="match status" value="2"/>
</dbReference>
<dbReference type="PANTHER" id="PTHR24270">
    <property type="entry name" value="LOW-DENSITY LIPOPROTEIN RECEPTOR-RELATED"/>
    <property type="match status" value="1"/>
</dbReference>